<dbReference type="PANTHER" id="PTHR31569:SF4">
    <property type="entry name" value="SWIM-TYPE DOMAIN-CONTAINING PROTEIN"/>
    <property type="match status" value="1"/>
</dbReference>
<evidence type="ECO:0000259" key="1">
    <source>
        <dbReference type="Pfam" id="PF21056"/>
    </source>
</evidence>
<dbReference type="Proteomes" id="UP000008909">
    <property type="component" value="Unassembled WGS sequence"/>
</dbReference>
<evidence type="ECO:0000313" key="2">
    <source>
        <dbReference type="EMBL" id="GAA51363.1"/>
    </source>
</evidence>
<feature type="domain" description="ZSWIM1/3 RNaseH-like" evidence="1">
    <location>
        <begin position="127"/>
        <end position="197"/>
    </location>
</feature>
<dbReference type="InterPro" id="IPR052579">
    <property type="entry name" value="Zinc_finger_SWIM"/>
</dbReference>
<organism evidence="2 3">
    <name type="scientific">Clonorchis sinensis</name>
    <name type="common">Chinese liver fluke</name>
    <dbReference type="NCBI Taxonomy" id="79923"/>
    <lineage>
        <taxon>Eukaryota</taxon>
        <taxon>Metazoa</taxon>
        <taxon>Spiralia</taxon>
        <taxon>Lophotrochozoa</taxon>
        <taxon>Platyhelminthes</taxon>
        <taxon>Trematoda</taxon>
        <taxon>Digenea</taxon>
        <taxon>Opisthorchiida</taxon>
        <taxon>Opisthorchiata</taxon>
        <taxon>Opisthorchiidae</taxon>
        <taxon>Clonorchis</taxon>
    </lineage>
</organism>
<proteinExistence type="predicted"/>
<dbReference type="EMBL" id="DF143143">
    <property type="protein sequence ID" value="GAA51363.1"/>
    <property type="molecule type" value="Genomic_DNA"/>
</dbReference>
<dbReference type="Pfam" id="PF21056">
    <property type="entry name" value="ZSWIM1-3_RNaseH-like"/>
    <property type="match status" value="1"/>
</dbReference>
<protein>
    <recommendedName>
        <fullName evidence="1">ZSWIM1/3 RNaseH-like domain-containing protein</fullName>
    </recommendedName>
</protein>
<dbReference type="InterPro" id="IPR048324">
    <property type="entry name" value="ZSWIM1-3_RNaseH-like"/>
</dbReference>
<reference key="2">
    <citation type="submission" date="2011-10" db="EMBL/GenBank/DDBJ databases">
        <title>The genome and transcriptome sequence of Clonorchis sinensis provide insights into the carcinogenic liver fluke.</title>
        <authorList>
            <person name="Wang X."/>
            <person name="Huang Y."/>
            <person name="Chen W."/>
            <person name="Liu H."/>
            <person name="Guo L."/>
            <person name="Chen Y."/>
            <person name="Luo F."/>
            <person name="Zhou W."/>
            <person name="Sun J."/>
            <person name="Mao Q."/>
            <person name="Liang P."/>
            <person name="Zhou C."/>
            <person name="Tian Y."/>
            <person name="Men J."/>
            <person name="Lv X."/>
            <person name="Huang L."/>
            <person name="Zhou J."/>
            <person name="Hu Y."/>
            <person name="Li R."/>
            <person name="Zhang F."/>
            <person name="Lei H."/>
            <person name="Li X."/>
            <person name="Hu X."/>
            <person name="Liang C."/>
            <person name="Xu J."/>
            <person name="Wu Z."/>
            <person name="Yu X."/>
        </authorList>
    </citation>
    <scope>NUCLEOTIDE SEQUENCE</scope>
    <source>
        <strain>Henan</strain>
    </source>
</reference>
<keyword evidence="3" id="KW-1185">Reference proteome</keyword>
<evidence type="ECO:0000313" key="3">
    <source>
        <dbReference type="Proteomes" id="UP000008909"/>
    </source>
</evidence>
<gene>
    <name evidence="2" type="ORF">CLF_105992</name>
</gene>
<dbReference type="AlphaFoldDB" id="G7YEI0"/>
<reference evidence="2" key="1">
    <citation type="journal article" date="2011" name="Genome Biol.">
        <title>The draft genome of the carcinogenic human liver fluke Clonorchis sinensis.</title>
        <authorList>
            <person name="Wang X."/>
            <person name="Chen W."/>
            <person name="Huang Y."/>
            <person name="Sun J."/>
            <person name="Men J."/>
            <person name="Liu H."/>
            <person name="Luo F."/>
            <person name="Guo L."/>
            <person name="Lv X."/>
            <person name="Deng C."/>
            <person name="Zhou C."/>
            <person name="Fan Y."/>
            <person name="Li X."/>
            <person name="Huang L."/>
            <person name="Hu Y."/>
            <person name="Liang C."/>
            <person name="Hu X."/>
            <person name="Xu J."/>
            <person name="Yu X."/>
        </authorList>
    </citation>
    <scope>NUCLEOTIDE SEQUENCE [LARGE SCALE GENOMIC DNA]</scope>
    <source>
        <strain evidence="2">Henan</strain>
    </source>
</reference>
<accession>G7YEI0</accession>
<name>G7YEI0_CLOSI</name>
<sequence>MRNRCKSEIRQWNIRKQATILDLSRKNRNVLFKYMRHRRRNKPSAFSLRDRNGEPTSDPIVVSEFYRDHYAVNRRPTGDDLGTCRALLKYEKPSCEVRQFVADEFGNILTTQDIYNYRRKCRPALLSRYKLYTFLITDGMGIGRPVMYACMYVESEQFAPMRRLFGLFKETVGEQYPVRTFVMDKLAAQMRAARVMFGCDVMLCYFHIRKAIRKHTHFANSRHIFHRMAQRDNAVQFRQDLQLLRRTDPRFASYLTARLLYITRKWAVQAQFGVVHFSNVTNNRLENANGRFKDRVHHADTLEHAIHKVSRHVEWLMQEFKMHTSYQCDRRQILEGDGDVLNVVCRMTTYACSLVLRHLGPRPPRLPYDSVGTNKLLPVTAGVQRIAYHITPTVMMVKLARCAVMLFRLVLKDVESPMSTAHQGRTLSGRIYVLTKNTDKIEVFISYNLCLRLFPDTDIRNYGVTIFSTSPFCKIRILSTTTERLSGPKAIQNDLESSGNQFQLVQMQTNSGGSLKNRNRSSVLSPINPYRRTASGKQGIIKAQKQVSKPCTMRDIRSCNGNIQEIREPLDWIFETGIQRLLMHGRLLDLRF</sequence>
<dbReference type="PANTHER" id="PTHR31569">
    <property type="entry name" value="SWIM-TYPE DOMAIN-CONTAINING PROTEIN"/>
    <property type="match status" value="1"/>
</dbReference>